<organism evidence="1">
    <name type="scientific">Phage sp. ctv3H3</name>
    <dbReference type="NCBI Taxonomy" id="2826753"/>
    <lineage>
        <taxon>Viruses</taxon>
    </lineage>
</organism>
<accession>A0A8S5NBG5</accession>
<sequence>MQILDRLKMELSNQEYFSDEQYTQFLLENGLSATAEYNKETDQRQMLLSALDILEAVSNDIDIMRQTITEFTTTSQAYKYLEKRIQNLRDKIASIPEPEDEYSCFSLMFTSKNPTVYSPADYGSRRISKSDIDVMMGGE</sequence>
<proteinExistence type="predicted"/>
<name>A0A8S5NBG5_9VIRU</name>
<evidence type="ECO:0000313" key="1">
    <source>
        <dbReference type="EMBL" id="DAD91727.1"/>
    </source>
</evidence>
<reference evidence="1" key="1">
    <citation type="journal article" date="2021" name="Proc. Natl. Acad. Sci. U.S.A.">
        <title>A Catalog of Tens of Thousands of Viruses from Human Metagenomes Reveals Hidden Associations with Chronic Diseases.</title>
        <authorList>
            <person name="Tisza M.J."/>
            <person name="Buck C.B."/>
        </authorList>
    </citation>
    <scope>NUCLEOTIDE SEQUENCE</scope>
    <source>
        <strain evidence="1">Ctv3H3</strain>
    </source>
</reference>
<protein>
    <submittedName>
        <fullName evidence="1">WAHD domain protein</fullName>
    </submittedName>
</protein>
<dbReference type="EMBL" id="BK015120">
    <property type="protein sequence ID" value="DAD91727.1"/>
    <property type="molecule type" value="Genomic_DNA"/>
</dbReference>